<evidence type="ECO:0000256" key="2">
    <source>
        <dbReference type="ARBA" id="ARBA00005297"/>
    </source>
</evidence>
<dbReference type="Gene3D" id="3.60.120.10">
    <property type="entry name" value="Anthranilate synthase"/>
    <property type="match status" value="1"/>
</dbReference>
<dbReference type="STRING" id="1423726.FC07_GL000131"/>
<evidence type="ECO:0000256" key="5">
    <source>
        <dbReference type="ARBA" id="ARBA00041564"/>
    </source>
</evidence>
<evidence type="ECO:0000313" key="8">
    <source>
        <dbReference type="Proteomes" id="UP000051461"/>
    </source>
</evidence>
<evidence type="ECO:0000313" key="7">
    <source>
        <dbReference type="EMBL" id="KRK35404.1"/>
    </source>
</evidence>
<dbReference type="EC" id="5.4.4.2" evidence="3"/>
<dbReference type="Proteomes" id="UP000051461">
    <property type="component" value="Unassembled WGS sequence"/>
</dbReference>
<keyword evidence="8" id="KW-1185">Reference proteome</keyword>
<feature type="domain" description="Chorismate-utilising enzyme C-terminal" evidence="6">
    <location>
        <begin position="153"/>
        <end position="404"/>
    </location>
</feature>
<dbReference type="EMBL" id="AZDA01000079">
    <property type="protein sequence ID" value="KRK35404.1"/>
    <property type="molecule type" value="Genomic_DNA"/>
</dbReference>
<dbReference type="OrthoDB" id="9803598at2"/>
<comment type="caution">
    <text evidence="7">The sequence shown here is derived from an EMBL/GenBank/DDBJ whole genome shotgun (WGS) entry which is preliminary data.</text>
</comment>
<dbReference type="InterPro" id="IPR005801">
    <property type="entry name" value="ADC_synthase"/>
</dbReference>
<proteinExistence type="inferred from homology"/>
<dbReference type="InterPro" id="IPR004561">
    <property type="entry name" value="IsoChor_synthase"/>
</dbReference>
<reference evidence="7 8" key="1">
    <citation type="journal article" date="2015" name="Genome Announc.">
        <title>Expanding the biotechnology potential of lactobacilli through comparative genomics of 213 strains and associated genera.</title>
        <authorList>
            <person name="Sun Z."/>
            <person name="Harris H.M."/>
            <person name="McCann A."/>
            <person name="Guo C."/>
            <person name="Argimon S."/>
            <person name="Zhang W."/>
            <person name="Yang X."/>
            <person name="Jeffery I.B."/>
            <person name="Cooney J.C."/>
            <person name="Kagawa T.F."/>
            <person name="Liu W."/>
            <person name="Song Y."/>
            <person name="Salvetti E."/>
            <person name="Wrobel A."/>
            <person name="Rasinkangas P."/>
            <person name="Parkhill J."/>
            <person name="Rea M.C."/>
            <person name="O'Sullivan O."/>
            <person name="Ritari J."/>
            <person name="Douillard F.P."/>
            <person name="Paul Ross R."/>
            <person name="Yang R."/>
            <person name="Briner A.E."/>
            <person name="Felis G.E."/>
            <person name="de Vos W.M."/>
            <person name="Barrangou R."/>
            <person name="Klaenhammer T.R."/>
            <person name="Caufield P.W."/>
            <person name="Cui Y."/>
            <person name="Zhang H."/>
            <person name="O'Toole P.W."/>
        </authorList>
    </citation>
    <scope>NUCLEOTIDE SEQUENCE [LARGE SCALE GENOMIC DNA]</scope>
    <source>
        <strain evidence="7 8">DSM 20003</strain>
    </source>
</reference>
<dbReference type="PATRIC" id="fig|1423726.3.peg.139"/>
<evidence type="ECO:0000256" key="1">
    <source>
        <dbReference type="ARBA" id="ARBA00000799"/>
    </source>
</evidence>
<evidence type="ECO:0000256" key="4">
    <source>
        <dbReference type="ARBA" id="ARBA00023235"/>
    </source>
</evidence>
<evidence type="ECO:0000256" key="3">
    <source>
        <dbReference type="ARBA" id="ARBA00012824"/>
    </source>
</evidence>
<protein>
    <recommendedName>
        <fullName evidence="3">isochorismate synthase</fullName>
        <ecNumber evidence="3">5.4.4.2</ecNumber>
    </recommendedName>
    <alternativeName>
        <fullName evidence="5">Isochorismate mutase</fullName>
    </alternativeName>
</protein>
<dbReference type="GO" id="GO:0008909">
    <property type="term" value="F:isochorismate synthase activity"/>
    <property type="evidence" value="ECO:0007669"/>
    <property type="project" value="UniProtKB-EC"/>
</dbReference>
<dbReference type="GO" id="GO:0009697">
    <property type="term" value="P:salicylic acid biosynthetic process"/>
    <property type="evidence" value="ECO:0007669"/>
    <property type="project" value="TreeGrafter"/>
</dbReference>
<accession>A0A0R1GMY7</accession>
<dbReference type="NCBIfam" id="TIGR00543">
    <property type="entry name" value="isochor_syn"/>
    <property type="match status" value="1"/>
</dbReference>
<dbReference type="PANTHER" id="PTHR42839">
    <property type="entry name" value="ISOCHORISMATE SYNTHASE ENTC"/>
    <property type="match status" value="1"/>
</dbReference>
<dbReference type="SUPFAM" id="SSF56322">
    <property type="entry name" value="ADC synthase"/>
    <property type="match status" value="1"/>
</dbReference>
<dbReference type="RefSeq" id="WP_057904716.1">
    <property type="nucleotide sequence ID" value="NZ_AZDA01000079.1"/>
</dbReference>
<sequence length="417" mass="46017">MKNLNYRVQALTQRPTLAQLCALGAQYDPFYMGEMPNGDCYVAYGQIADFKPQQGDLTTLTQWQQQLKQQFQQPEIEVVGAGGFQTTDQRASVWGPLTTGYFFVPQFLVHLTATQAIYQGPADQQAWFEQQLAQQVALPAQRLQAVQTHALAAQHWQQGVTATVARLQQHQQQKVVLARVLAVTAGQAWQPVQVWQTLRQQQPQTYHFLLRYQDRTFISATPERLVARQGDQVTTAAIAGTIRRGVTPEQDQTLGAQLLNDAKNRQEQAYVVQAITQALRQLGLTVHYDQQPQLLKNPQVQHLWTPITGNGVVTLGALLASLHPTPALGGLPKVAALQQIRQVEPQQRGLFGAPIGHFNLAGDGEFAVGIRSGLLQGQQAWLFAGAGIVVGSQAPQEFQETALKFQPMLQALKGDAK</sequence>
<comment type="similarity">
    <text evidence="2">Belongs to the isochorismate synthase family.</text>
</comment>
<dbReference type="PANTHER" id="PTHR42839:SF1">
    <property type="entry name" value="ISOCHORISMATE SYNTHASE MENF"/>
    <property type="match status" value="1"/>
</dbReference>
<comment type="catalytic activity">
    <reaction evidence="1">
        <text>chorismate = isochorismate</text>
        <dbReference type="Rhea" id="RHEA:18985"/>
        <dbReference type="ChEBI" id="CHEBI:29748"/>
        <dbReference type="ChEBI" id="CHEBI:29780"/>
        <dbReference type="EC" id="5.4.4.2"/>
    </reaction>
</comment>
<name>A0A0R1GMY7_9LACO</name>
<organism evidence="7 8">
    <name type="scientific">Loigolactobacillus bifermentans DSM 20003</name>
    <dbReference type="NCBI Taxonomy" id="1423726"/>
    <lineage>
        <taxon>Bacteria</taxon>
        <taxon>Bacillati</taxon>
        <taxon>Bacillota</taxon>
        <taxon>Bacilli</taxon>
        <taxon>Lactobacillales</taxon>
        <taxon>Lactobacillaceae</taxon>
        <taxon>Loigolactobacillus</taxon>
    </lineage>
</organism>
<dbReference type="InterPro" id="IPR015890">
    <property type="entry name" value="Chorismate_C"/>
</dbReference>
<dbReference type="Pfam" id="PF00425">
    <property type="entry name" value="Chorismate_bind"/>
    <property type="match status" value="1"/>
</dbReference>
<keyword evidence="4" id="KW-0413">Isomerase</keyword>
<evidence type="ECO:0000259" key="6">
    <source>
        <dbReference type="Pfam" id="PF00425"/>
    </source>
</evidence>
<gene>
    <name evidence="7" type="ORF">FC07_GL000131</name>
</gene>
<dbReference type="AlphaFoldDB" id="A0A0R1GMY7"/>